<gene>
    <name evidence="1" type="primary">130</name>
    <name evidence="1" type="synonym">orf129</name>
</gene>
<protein>
    <submittedName>
        <fullName evidence="1">ORF129/130</fullName>
    </submittedName>
</protein>
<reference evidence="1" key="1">
    <citation type="journal article" date="2014" name="Proc. Natl. Acad. Sci. U.S.A.">
        <title>Baculovirus resistance in codling moth is virus isolate-dependent and the consequence of a mutation in viral gene pe38.</title>
        <authorList>
            <person name="Gebhardt M.M."/>
            <person name="Eberle K.E."/>
            <person name="Radtke P."/>
            <person name="Jehle J.A."/>
        </authorList>
    </citation>
    <scope>NUCLEOTIDE SEQUENCE</scope>
    <source>
        <strain evidence="1">CpGV-I07</strain>
    </source>
</reference>
<organismHost>
    <name type="scientific">Cydia pomonella</name>
    <name type="common">Codling moth</name>
    <dbReference type="NCBI Taxonomy" id="82600"/>
</organismHost>
<dbReference type="EMBL" id="KM217574">
    <property type="protein sequence ID" value="AIU36913.1"/>
    <property type="molecule type" value="Genomic_DNA"/>
</dbReference>
<reference evidence="1" key="2">
    <citation type="submission" date="2014-07" db="EMBL/GenBank/DDBJ databases">
        <title>Comparative genomics of CpGV: Evolution of a crop protection agent.</title>
        <authorList>
            <person name="Radtke P.C."/>
            <person name="Jehle J.A."/>
        </authorList>
    </citation>
    <scope>NUCLEOTIDE SEQUENCE</scope>
    <source>
        <strain evidence="1">CpGV-I07</strain>
    </source>
</reference>
<proteinExistence type="predicted"/>
<organism evidence="1">
    <name type="scientific">Cydia pomonella granulosis virus</name>
    <name type="common">CpGV</name>
    <name type="synonym">Cydia pomonella granulovirus</name>
    <dbReference type="NCBI Taxonomy" id="28289"/>
    <lineage>
        <taxon>Viruses</taxon>
        <taxon>Viruses incertae sedis</taxon>
        <taxon>Naldaviricetes</taxon>
        <taxon>Lefavirales</taxon>
        <taxon>Baculoviridae</taxon>
        <taxon>Betabaculovirus</taxon>
        <taxon>Betabaculovirus cypomonellae</taxon>
    </lineage>
</organism>
<name>A0A097P196_GVCP</name>
<sequence length="329" mass="37765">MRVSVVLVVLVLEVRARFPPSNIGAIGVRVSSALVVSPQYYEIQLEEVSGKGVCHRPDINGNRLYLKENVSGITFQMFEVNGGYVYKHYAHNDILCLNSGKTFKMLTYPSTNNLPDDCLLQFDIISNDTLHTPVAYKLNERNDNLCVDRSDIGHDFKFRLYTTSKNTKYYLYITDTALSSVVNREVGTVFQTKYTRCMDYVDNWGTFICYINRKRWPCEDGTGFDKSVVRWKRSVIGDLINTFVSTSTESFFMYNNSSNNYNSSSNYSSIIKSSIIKSSSIKLNDTQPETESWWSCVNEFLFVNNACREKYNKYLFVIVFLLCAQIVNN</sequence>
<evidence type="ECO:0000313" key="1">
    <source>
        <dbReference type="EMBL" id="AIU36913.1"/>
    </source>
</evidence>
<accession>A0A097P196</accession>